<accession>A0ACB9JUA7</accession>
<dbReference type="Proteomes" id="UP001056120">
    <property type="component" value="Linkage Group LG02"/>
</dbReference>
<comment type="caution">
    <text evidence="1">The sequence shown here is derived from an EMBL/GenBank/DDBJ whole genome shotgun (WGS) entry which is preliminary data.</text>
</comment>
<protein>
    <submittedName>
        <fullName evidence="1">Uncharacterized protein</fullName>
    </submittedName>
</protein>
<evidence type="ECO:0000313" key="2">
    <source>
        <dbReference type="Proteomes" id="UP001056120"/>
    </source>
</evidence>
<reference evidence="2" key="1">
    <citation type="journal article" date="2022" name="Mol. Ecol. Resour.">
        <title>The genomes of chicory, endive, great burdock and yacon provide insights into Asteraceae palaeo-polyploidization history and plant inulin production.</title>
        <authorList>
            <person name="Fan W."/>
            <person name="Wang S."/>
            <person name="Wang H."/>
            <person name="Wang A."/>
            <person name="Jiang F."/>
            <person name="Liu H."/>
            <person name="Zhao H."/>
            <person name="Xu D."/>
            <person name="Zhang Y."/>
        </authorList>
    </citation>
    <scope>NUCLEOTIDE SEQUENCE [LARGE SCALE GENOMIC DNA]</scope>
    <source>
        <strain evidence="2">cv. Yunnan</strain>
    </source>
</reference>
<keyword evidence="2" id="KW-1185">Reference proteome</keyword>
<sequence length="136" mass="15424">MTTMKSMRKLLRFLRPIGWKKTKSPWLMVHRLVSTLVGPMFKFHPVDSILTAKGGLAQRYVGWGQSSSQVGSGVVGQGPSASKSGVVGSRSYKWRSRYNKRTGSEFGVEWGWWGRLFGFLYYLESLNVLGQCSRWI</sequence>
<dbReference type="EMBL" id="CM042019">
    <property type="protein sequence ID" value="KAI3823550.1"/>
    <property type="molecule type" value="Genomic_DNA"/>
</dbReference>
<name>A0ACB9JUA7_9ASTR</name>
<evidence type="ECO:0000313" key="1">
    <source>
        <dbReference type="EMBL" id="KAI3823550.1"/>
    </source>
</evidence>
<gene>
    <name evidence="1" type="ORF">L1987_04989</name>
</gene>
<proteinExistence type="predicted"/>
<organism evidence="1 2">
    <name type="scientific">Smallanthus sonchifolius</name>
    <dbReference type="NCBI Taxonomy" id="185202"/>
    <lineage>
        <taxon>Eukaryota</taxon>
        <taxon>Viridiplantae</taxon>
        <taxon>Streptophyta</taxon>
        <taxon>Embryophyta</taxon>
        <taxon>Tracheophyta</taxon>
        <taxon>Spermatophyta</taxon>
        <taxon>Magnoliopsida</taxon>
        <taxon>eudicotyledons</taxon>
        <taxon>Gunneridae</taxon>
        <taxon>Pentapetalae</taxon>
        <taxon>asterids</taxon>
        <taxon>campanulids</taxon>
        <taxon>Asterales</taxon>
        <taxon>Asteraceae</taxon>
        <taxon>Asteroideae</taxon>
        <taxon>Heliantheae alliance</taxon>
        <taxon>Millerieae</taxon>
        <taxon>Smallanthus</taxon>
    </lineage>
</organism>
<reference evidence="1 2" key="2">
    <citation type="journal article" date="2022" name="Mol. Ecol. Resour.">
        <title>The genomes of chicory, endive, great burdock and yacon provide insights into Asteraceae paleo-polyploidization history and plant inulin production.</title>
        <authorList>
            <person name="Fan W."/>
            <person name="Wang S."/>
            <person name="Wang H."/>
            <person name="Wang A."/>
            <person name="Jiang F."/>
            <person name="Liu H."/>
            <person name="Zhao H."/>
            <person name="Xu D."/>
            <person name="Zhang Y."/>
        </authorList>
    </citation>
    <scope>NUCLEOTIDE SEQUENCE [LARGE SCALE GENOMIC DNA]</scope>
    <source>
        <strain evidence="2">cv. Yunnan</strain>
        <tissue evidence="1">Leaves</tissue>
    </source>
</reference>